<evidence type="ECO:0000256" key="1">
    <source>
        <dbReference type="SAM" id="MobiDB-lite"/>
    </source>
</evidence>
<dbReference type="STRING" id="403935.SAMN05216481_103155"/>
<keyword evidence="4" id="KW-1185">Reference proteome</keyword>
<name>A0A1H9CD54_9ACTN</name>
<proteinExistence type="predicted"/>
<organism evidence="3 4">
    <name type="scientific">Streptomyces radiopugnans</name>
    <dbReference type="NCBI Taxonomy" id="403935"/>
    <lineage>
        <taxon>Bacteria</taxon>
        <taxon>Bacillati</taxon>
        <taxon>Actinomycetota</taxon>
        <taxon>Actinomycetes</taxon>
        <taxon>Kitasatosporales</taxon>
        <taxon>Streptomycetaceae</taxon>
        <taxon>Streptomyces</taxon>
    </lineage>
</organism>
<dbReference type="AlphaFoldDB" id="A0A1H9CD54"/>
<keyword evidence="2" id="KW-0472">Membrane</keyword>
<evidence type="ECO:0000256" key="2">
    <source>
        <dbReference type="SAM" id="Phobius"/>
    </source>
</evidence>
<dbReference type="Pfam" id="PF17258">
    <property type="entry name" value="DUF5324"/>
    <property type="match status" value="1"/>
</dbReference>
<keyword evidence="2" id="KW-0812">Transmembrane</keyword>
<dbReference type="InterPro" id="IPR035214">
    <property type="entry name" value="DUF5324"/>
</dbReference>
<feature type="region of interest" description="Disordered" evidence="1">
    <location>
        <begin position="170"/>
        <end position="218"/>
    </location>
</feature>
<dbReference type="EMBL" id="FOET01000003">
    <property type="protein sequence ID" value="SEP98713.1"/>
    <property type="molecule type" value="Genomic_DNA"/>
</dbReference>
<accession>A0A1H9CD54</accession>
<evidence type="ECO:0000313" key="4">
    <source>
        <dbReference type="Proteomes" id="UP000199055"/>
    </source>
</evidence>
<evidence type="ECO:0000313" key="3">
    <source>
        <dbReference type="EMBL" id="SEP98713.1"/>
    </source>
</evidence>
<reference evidence="3 4" key="1">
    <citation type="submission" date="2016-10" db="EMBL/GenBank/DDBJ databases">
        <authorList>
            <person name="de Groot N.N."/>
        </authorList>
    </citation>
    <scope>NUCLEOTIDE SEQUENCE [LARGE SCALE GENOMIC DNA]</scope>
    <source>
        <strain evidence="3 4">CGMCC 4.3519</strain>
    </source>
</reference>
<gene>
    <name evidence="3" type="ORF">SAMN05216481_103155</name>
</gene>
<feature type="transmembrane region" description="Helical" evidence="2">
    <location>
        <begin position="139"/>
        <end position="160"/>
    </location>
</feature>
<protein>
    <submittedName>
        <fullName evidence="3">Uncharacterized protein</fullName>
    </submittedName>
</protein>
<keyword evidence="2" id="KW-1133">Transmembrane helix</keyword>
<dbReference type="Proteomes" id="UP000199055">
    <property type="component" value="Unassembled WGS sequence"/>
</dbReference>
<dbReference type="RefSeq" id="WP_093657107.1">
    <property type="nucleotide sequence ID" value="NZ_FOET01000003.1"/>
</dbReference>
<sequence length="218" mass="23029">MTRMDSVRSATDNARETVRHAAEAVAPKVALAAGQARSTVRGQYAARVAPRLEQARETLPPAVDMAAARAAHRTREVARTAGEYAAPRVEAARTVAGPVREAAVARSTAAVAALRGELTAEDIRKLARRKARRARRGRAFKRLMVVGVVAGGVAAVWKWWEKQSNPDWLVEPPAATEVGDEASVTEGTGSAEPKAGATAAQTDTQGTSSEAAPSDEER</sequence>
<feature type="compositionally biased region" description="Low complexity" evidence="1">
    <location>
        <begin position="195"/>
        <end position="207"/>
    </location>
</feature>